<feature type="compositionally biased region" description="Basic and acidic residues" evidence="5">
    <location>
        <begin position="368"/>
        <end position="377"/>
    </location>
</feature>
<feature type="region of interest" description="Disordered" evidence="5">
    <location>
        <begin position="77"/>
        <end position="100"/>
    </location>
</feature>
<evidence type="ECO:0000313" key="8">
    <source>
        <dbReference type="EMBL" id="GFR42283.1"/>
    </source>
</evidence>
<evidence type="ECO:0000256" key="5">
    <source>
        <dbReference type="SAM" id="MobiDB-lite"/>
    </source>
</evidence>
<name>A0AAD3DIR3_9CHLO</name>
<dbReference type="AlphaFoldDB" id="A0AAD3DIR3"/>
<dbReference type="InterPro" id="IPR012913">
    <property type="entry name" value="OS9-like_dom"/>
</dbReference>
<evidence type="ECO:0000259" key="7">
    <source>
        <dbReference type="PROSITE" id="PS51914"/>
    </source>
</evidence>
<comment type="subcellular location">
    <subcellularLocation>
        <location evidence="1">Endoplasmic reticulum</location>
    </subcellularLocation>
</comment>
<keyword evidence="4" id="KW-1015">Disulfide bond</keyword>
<dbReference type="Pfam" id="PF07915">
    <property type="entry name" value="PRKCSH"/>
    <property type="match status" value="1"/>
</dbReference>
<dbReference type="Gene3D" id="2.70.130.10">
    <property type="entry name" value="Mannose-6-phosphate receptor binding domain"/>
    <property type="match status" value="1"/>
</dbReference>
<protein>
    <recommendedName>
        <fullName evidence="7">MRH domain-containing protein</fullName>
    </recommendedName>
</protein>
<dbReference type="EMBL" id="BMAR01000003">
    <property type="protein sequence ID" value="GFR42283.1"/>
    <property type="molecule type" value="Genomic_DNA"/>
</dbReference>
<feature type="chain" id="PRO_5042131241" description="MRH domain-containing protein" evidence="6">
    <location>
        <begin position="28"/>
        <end position="377"/>
    </location>
</feature>
<accession>A0AAD3DIR3</accession>
<keyword evidence="9" id="KW-1185">Reference proteome</keyword>
<evidence type="ECO:0000256" key="4">
    <source>
        <dbReference type="ARBA" id="ARBA00023157"/>
    </source>
</evidence>
<keyword evidence="3" id="KW-0256">Endoplasmic reticulum</keyword>
<dbReference type="GO" id="GO:0005788">
    <property type="term" value="C:endoplasmic reticulum lumen"/>
    <property type="evidence" value="ECO:0007669"/>
    <property type="project" value="TreeGrafter"/>
</dbReference>
<reference evidence="8 9" key="1">
    <citation type="journal article" date="2021" name="Sci. Rep.">
        <title>Genome sequencing of the multicellular alga Astrephomene provides insights into convergent evolution of germ-soma differentiation.</title>
        <authorList>
            <person name="Yamashita S."/>
            <person name="Yamamoto K."/>
            <person name="Matsuzaki R."/>
            <person name="Suzuki S."/>
            <person name="Yamaguchi H."/>
            <person name="Hirooka S."/>
            <person name="Minakuchi Y."/>
            <person name="Miyagishima S."/>
            <person name="Kawachi M."/>
            <person name="Toyoda A."/>
            <person name="Nozaki H."/>
        </authorList>
    </citation>
    <scope>NUCLEOTIDE SEQUENCE [LARGE SCALE GENOMIC DNA]</scope>
    <source>
        <strain evidence="8 9">NIES-4017</strain>
    </source>
</reference>
<evidence type="ECO:0000256" key="2">
    <source>
        <dbReference type="ARBA" id="ARBA00022729"/>
    </source>
</evidence>
<dbReference type="InterPro" id="IPR009011">
    <property type="entry name" value="Man6P_isomerase_rcpt-bd_dom_sf"/>
</dbReference>
<dbReference type="InterPro" id="IPR045149">
    <property type="entry name" value="OS-9-like"/>
</dbReference>
<dbReference type="Proteomes" id="UP001054857">
    <property type="component" value="Unassembled WGS sequence"/>
</dbReference>
<feature type="signal peptide" evidence="6">
    <location>
        <begin position="1"/>
        <end position="27"/>
    </location>
</feature>
<feature type="compositionally biased region" description="Basic and acidic residues" evidence="5">
    <location>
        <begin position="345"/>
        <end position="361"/>
    </location>
</feature>
<dbReference type="SUPFAM" id="SSF50911">
    <property type="entry name" value="Mannose 6-phosphate receptor domain"/>
    <property type="match status" value="1"/>
</dbReference>
<gene>
    <name evidence="8" type="ORF">Agub_g3181</name>
</gene>
<dbReference type="PROSITE" id="PS51914">
    <property type="entry name" value="MRH"/>
    <property type="match status" value="1"/>
</dbReference>
<proteinExistence type="predicted"/>
<feature type="domain" description="MRH" evidence="7">
    <location>
        <begin position="194"/>
        <end position="314"/>
    </location>
</feature>
<dbReference type="GO" id="GO:0030968">
    <property type="term" value="P:endoplasmic reticulum unfolded protein response"/>
    <property type="evidence" value="ECO:0007669"/>
    <property type="project" value="InterPro"/>
</dbReference>
<dbReference type="GO" id="GO:0030970">
    <property type="term" value="P:retrograde protein transport, ER to cytosol"/>
    <property type="evidence" value="ECO:0007669"/>
    <property type="project" value="TreeGrafter"/>
</dbReference>
<keyword evidence="2 6" id="KW-0732">Signal</keyword>
<evidence type="ECO:0000313" key="9">
    <source>
        <dbReference type="Proteomes" id="UP001054857"/>
    </source>
</evidence>
<sequence length="377" mass="38830">MERSHCRFNMALPALLLLLCIERTALGAGLGVIIADAPSAFAMPSYLEPKYIVTLAGRGGAASSSAGLATLAQTSLQSSPSSAPSHAIPASSGGSAAGARRVRVTAADGTRYECTLPEPEAPAAAAAPSAAAEEAADASAVVAAVEAAAAQAAGGVVGRFLAAAAASASAAGASGAAAAGDQQSPFELLEAMTALCLYRQEGLWTYEVCYKKQARQFRQDGAGRGEDFSCGTYPGDEQQEETVQSDSSSTPVPIRYVRHVLKGGARCELTGGPRSAEVRFTCLPGTSDNAIVSVKEFPTCNYVFVVSTPFLCKHPEFKPEPEKHLTIGCVPVEEGEDEQGSAGEAAREEVKLGEVPERGSEGEGGEVEASREEDVQE</sequence>
<feature type="region of interest" description="Disordered" evidence="5">
    <location>
        <begin position="333"/>
        <end position="377"/>
    </location>
</feature>
<dbReference type="PANTHER" id="PTHR15414">
    <property type="entry name" value="OS-9-RELATED"/>
    <property type="match status" value="1"/>
</dbReference>
<dbReference type="PANTHER" id="PTHR15414:SF0">
    <property type="entry name" value="ENDOPLASMIC RETICULUM LECTIN 1"/>
    <property type="match status" value="1"/>
</dbReference>
<feature type="region of interest" description="Disordered" evidence="5">
    <location>
        <begin position="228"/>
        <end position="249"/>
    </location>
</feature>
<dbReference type="InterPro" id="IPR044865">
    <property type="entry name" value="MRH_dom"/>
</dbReference>
<comment type="caution">
    <text evidence="8">The sequence shown here is derived from an EMBL/GenBank/DDBJ whole genome shotgun (WGS) entry which is preliminary data.</text>
</comment>
<evidence type="ECO:0000256" key="6">
    <source>
        <dbReference type="SAM" id="SignalP"/>
    </source>
</evidence>
<evidence type="ECO:0000256" key="1">
    <source>
        <dbReference type="ARBA" id="ARBA00004240"/>
    </source>
</evidence>
<evidence type="ECO:0000256" key="3">
    <source>
        <dbReference type="ARBA" id="ARBA00022824"/>
    </source>
</evidence>
<organism evidence="8 9">
    <name type="scientific">Astrephomene gubernaculifera</name>
    <dbReference type="NCBI Taxonomy" id="47775"/>
    <lineage>
        <taxon>Eukaryota</taxon>
        <taxon>Viridiplantae</taxon>
        <taxon>Chlorophyta</taxon>
        <taxon>core chlorophytes</taxon>
        <taxon>Chlorophyceae</taxon>
        <taxon>CS clade</taxon>
        <taxon>Chlamydomonadales</taxon>
        <taxon>Astrephomenaceae</taxon>
        <taxon>Astrephomene</taxon>
    </lineage>
</organism>